<accession>A0A2K9QL90</accession>
<evidence type="ECO:0000256" key="1">
    <source>
        <dbReference type="SAM" id="SignalP"/>
    </source>
</evidence>
<protein>
    <submittedName>
        <fullName evidence="2">Jasmintide 8</fullName>
    </submittedName>
</protein>
<name>A0A2K9QL90_9LAMI</name>
<reference evidence="2" key="1">
    <citation type="submission" date="2017-01" db="EMBL/GenBank/DDBJ databases">
        <authorList>
            <person name="Mah S.A."/>
            <person name="Swanson W.J."/>
            <person name="Moy G.W."/>
            <person name="Vacquier V.D."/>
        </authorList>
    </citation>
    <scope>NUCLEOTIDE SEQUENCE</scope>
</reference>
<organism evidence="2">
    <name type="scientific">Jasminum sambac</name>
    <dbReference type="NCBI Taxonomy" id="660624"/>
    <lineage>
        <taxon>Eukaryota</taxon>
        <taxon>Viridiplantae</taxon>
        <taxon>Streptophyta</taxon>
        <taxon>Embryophyta</taxon>
        <taxon>Tracheophyta</taxon>
        <taxon>Spermatophyta</taxon>
        <taxon>Magnoliopsida</taxon>
        <taxon>eudicotyledons</taxon>
        <taxon>Gunneridae</taxon>
        <taxon>Pentapetalae</taxon>
        <taxon>asterids</taxon>
        <taxon>lamiids</taxon>
        <taxon>Lamiales</taxon>
        <taxon>Oleaceae</taxon>
        <taxon>Jasmineae</taxon>
        <taxon>Jasminum</taxon>
    </lineage>
</organism>
<sequence>MEKASVKLTFLTLFLITIAVAVAPVPKVEARELQPTLRMPVANMEAKELPQLTLHMQLPNQLCLLCTTNADCNAIWRWCRDGCCHLF</sequence>
<feature type="chain" id="PRO_5014713911" evidence="1">
    <location>
        <begin position="31"/>
        <end position="87"/>
    </location>
</feature>
<proteinExistence type="evidence at transcript level"/>
<dbReference type="EMBL" id="KY472803">
    <property type="protein sequence ID" value="AUR26547.1"/>
    <property type="molecule type" value="mRNA"/>
</dbReference>
<keyword evidence="1" id="KW-0732">Signal</keyword>
<feature type="signal peptide" evidence="1">
    <location>
        <begin position="1"/>
        <end position="30"/>
    </location>
</feature>
<evidence type="ECO:0000313" key="2">
    <source>
        <dbReference type="EMBL" id="AUR26547.1"/>
    </source>
</evidence>
<dbReference type="AlphaFoldDB" id="A0A2K9QL90"/>